<evidence type="ECO:0000256" key="2">
    <source>
        <dbReference type="ARBA" id="ARBA00022833"/>
    </source>
</evidence>
<organism evidence="5 6">
    <name type="scientific">Portunus trituberculatus</name>
    <name type="common">Swimming crab</name>
    <name type="synonym">Neptunus trituberculatus</name>
    <dbReference type="NCBI Taxonomy" id="210409"/>
    <lineage>
        <taxon>Eukaryota</taxon>
        <taxon>Metazoa</taxon>
        <taxon>Ecdysozoa</taxon>
        <taxon>Arthropoda</taxon>
        <taxon>Crustacea</taxon>
        <taxon>Multicrustacea</taxon>
        <taxon>Malacostraca</taxon>
        <taxon>Eumalacostraca</taxon>
        <taxon>Eucarida</taxon>
        <taxon>Decapoda</taxon>
        <taxon>Pleocyemata</taxon>
        <taxon>Brachyura</taxon>
        <taxon>Eubrachyura</taxon>
        <taxon>Portunoidea</taxon>
        <taxon>Portunidae</taxon>
        <taxon>Portuninae</taxon>
        <taxon>Portunus</taxon>
    </lineage>
</organism>
<dbReference type="InterPro" id="IPR001841">
    <property type="entry name" value="Znf_RING"/>
</dbReference>
<proteinExistence type="predicted"/>
<dbReference type="Pfam" id="PF13920">
    <property type="entry name" value="zf-C3HC4_3"/>
    <property type="match status" value="1"/>
</dbReference>
<protein>
    <recommendedName>
        <fullName evidence="4">RING-type domain-containing protein</fullName>
    </recommendedName>
</protein>
<keyword evidence="1 3" id="KW-0479">Metal-binding</keyword>
<dbReference type="GO" id="GO:0008270">
    <property type="term" value="F:zinc ion binding"/>
    <property type="evidence" value="ECO:0007669"/>
    <property type="project" value="UniProtKB-KW"/>
</dbReference>
<reference evidence="5 6" key="1">
    <citation type="submission" date="2019-05" db="EMBL/GenBank/DDBJ databases">
        <title>Another draft genome of Portunus trituberculatus and its Hox gene families provides insights of decapod evolution.</title>
        <authorList>
            <person name="Jeong J.-H."/>
            <person name="Song I."/>
            <person name="Kim S."/>
            <person name="Choi T."/>
            <person name="Kim D."/>
            <person name="Ryu S."/>
            <person name="Kim W."/>
        </authorList>
    </citation>
    <scope>NUCLEOTIDE SEQUENCE [LARGE SCALE GENOMIC DNA]</scope>
    <source>
        <tissue evidence="5">Muscle</tissue>
    </source>
</reference>
<dbReference type="Proteomes" id="UP000324222">
    <property type="component" value="Unassembled WGS sequence"/>
</dbReference>
<keyword evidence="1 3" id="KW-0863">Zinc-finger</keyword>
<evidence type="ECO:0000313" key="6">
    <source>
        <dbReference type="Proteomes" id="UP000324222"/>
    </source>
</evidence>
<dbReference type="InterPro" id="IPR013083">
    <property type="entry name" value="Znf_RING/FYVE/PHD"/>
</dbReference>
<gene>
    <name evidence="5" type="ORF">E2C01_018015</name>
</gene>
<dbReference type="AlphaFoldDB" id="A0A5B7DTF4"/>
<dbReference type="Gene3D" id="3.30.40.10">
    <property type="entry name" value="Zinc/RING finger domain, C3HC4 (zinc finger)"/>
    <property type="match status" value="1"/>
</dbReference>
<dbReference type="EMBL" id="VSRR010001390">
    <property type="protein sequence ID" value="MPC24921.1"/>
    <property type="molecule type" value="Genomic_DNA"/>
</dbReference>
<comment type="caution">
    <text evidence="5">The sequence shown here is derived from an EMBL/GenBank/DDBJ whole genome shotgun (WGS) entry which is preliminary data.</text>
</comment>
<evidence type="ECO:0000313" key="5">
    <source>
        <dbReference type="EMBL" id="MPC24921.1"/>
    </source>
</evidence>
<feature type="domain" description="RING-type" evidence="4">
    <location>
        <begin position="164"/>
        <end position="205"/>
    </location>
</feature>
<keyword evidence="6" id="KW-1185">Reference proteome</keyword>
<evidence type="ECO:0000256" key="1">
    <source>
        <dbReference type="ARBA" id="ARBA00022771"/>
    </source>
</evidence>
<dbReference type="PROSITE" id="PS50089">
    <property type="entry name" value="ZF_RING_2"/>
    <property type="match status" value="1"/>
</dbReference>
<sequence>MFDSMGQVQEMVTDSMFKTVPKLFKLHLMFFGLFGDNFLPLFSTLMTGKPEVLYSAVLWENIMVRSLVPAYHNKELLFRKWVKSFFALPLLPNHKIEEGFGLLKSSRPQIHHDGVPLNTQVISFVVYYERFWMGGGCFGGCCTGDCCQEVVGQEAAAKKKFNRCAVCLQENISVTRPIYLVLCGHGDICKECVQKVSTKNCHLCRAEIFTFVQVIVND</sequence>
<accession>A0A5B7DTF4</accession>
<dbReference type="SMART" id="SM00184">
    <property type="entry name" value="RING"/>
    <property type="match status" value="1"/>
</dbReference>
<name>A0A5B7DTF4_PORTR</name>
<keyword evidence="2" id="KW-0862">Zinc</keyword>
<evidence type="ECO:0000256" key="3">
    <source>
        <dbReference type="PROSITE-ProRule" id="PRU00175"/>
    </source>
</evidence>
<evidence type="ECO:0000259" key="4">
    <source>
        <dbReference type="PROSITE" id="PS50089"/>
    </source>
</evidence>